<dbReference type="InterPro" id="IPR041569">
    <property type="entry name" value="AAA_lid_3"/>
</dbReference>
<dbReference type="SUPFAM" id="SSF52540">
    <property type="entry name" value="P-loop containing nucleoside triphosphate hydrolases"/>
    <property type="match status" value="1"/>
</dbReference>
<proteinExistence type="predicted"/>
<feature type="compositionally biased region" description="Pro residues" evidence="5">
    <location>
        <begin position="27"/>
        <end position="38"/>
    </location>
</feature>
<dbReference type="GO" id="GO:0006508">
    <property type="term" value="P:proteolysis"/>
    <property type="evidence" value="ECO:0007669"/>
    <property type="project" value="TreeGrafter"/>
</dbReference>
<evidence type="ECO:0000256" key="1">
    <source>
        <dbReference type="ARBA" id="ARBA00001947"/>
    </source>
</evidence>
<dbReference type="Gene3D" id="1.10.8.60">
    <property type="match status" value="1"/>
</dbReference>
<dbReference type="SMART" id="SM00382">
    <property type="entry name" value="AAA"/>
    <property type="match status" value="1"/>
</dbReference>
<evidence type="ECO:0000259" key="6">
    <source>
        <dbReference type="SMART" id="SM00382"/>
    </source>
</evidence>
<reference evidence="7" key="1">
    <citation type="journal article" date="2015" name="PLoS ONE">
        <title>Comprehensive Evaluation of Toxoplasma gondii VEG and Neospora caninum LIV Genomes with Tachyzoite Stage Transcriptome and Proteome Defines Novel Transcript Features.</title>
        <authorList>
            <person name="Ramaprasad A."/>
            <person name="Mourier T."/>
            <person name="Naeem R."/>
            <person name="Malas T.B."/>
            <person name="Moussa E."/>
            <person name="Panigrahi A."/>
            <person name="Vermont S.J."/>
            <person name="Otto T.D."/>
            <person name="Wastling J."/>
            <person name="Pain A."/>
        </authorList>
    </citation>
    <scope>NUCLEOTIDE SEQUENCE</scope>
    <source>
        <strain evidence="7">VEG</strain>
    </source>
</reference>
<keyword evidence="4" id="KW-0645">Protease</keyword>
<name>A0A0F7UTH7_TOXGV</name>
<dbReference type="AlphaFoldDB" id="A0A0F7UTH7"/>
<feature type="domain" description="AAA+ ATPase" evidence="6">
    <location>
        <begin position="337"/>
        <end position="556"/>
    </location>
</feature>
<dbReference type="GO" id="GO:0004176">
    <property type="term" value="F:ATP-dependent peptidase activity"/>
    <property type="evidence" value="ECO:0007669"/>
    <property type="project" value="TreeGrafter"/>
</dbReference>
<dbReference type="Pfam" id="PF00004">
    <property type="entry name" value="AAA"/>
    <property type="match status" value="1"/>
</dbReference>
<dbReference type="PANTHER" id="PTHR23076:SF97">
    <property type="entry name" value="ATP-DEPENDENT ZINC METALLOPROTEASE YME1L1"/>
    <property type="match status" value="1"/>
</dbReference>
<evidence type="ECO:0000313" key="7">
    <source>
        <dbReference type="EMBL" id="CEL72367.1"/>
    </source>
</evidence>
<dbReference type="GO" id="GO:0008237">
    <property type="term" value="F:metallopeptidase activity"/>
    <property type="evidence" value="ECO:0007669"/>
    <property type="project" value="UniProtKB-KW"/>
</dbReference>
<feature type="compositionally biased region" description="Basic residues" evidence="5">
    <location>
        <begin position="633"/>
        <end position="642"/>
    </location>
</feature>
<dbReference type="GO" id="GO:0005524">
    <property type="term" value="F:ATP binding"/>
    <property type="evidence" value="ECO:0007669"/>
    <property type="project" value="InterPro"/>
</dbReference>
<feature type="region of interest" description="Disordered" evidence="5">
    <location>
        <begin position="1"/>
        <end position="54"/>
    </location>
</feature>
<dbReference type="FunFam" id="3.40.50.300:FF:002568">
    <property type="entry name" value="Cell division protein (FtsH)"/>
    <property type="match status" value="1"/>
</dbReference>
<accession>A0A0F7UTH7</accession>
<feature type="compositionally biased region" description="Low complexity" evidence="5">
    <location>
        <begin position="503"/>
        <end position="520"/>
    </location>
</feature>
<dbReference type="GO" id="GO:0016887">
    <property type="term" value="F:ATP hydrolysis activity"/>
    <property type="evidence" value="ECO:0007669"/>
    <property type="project" value="InterPro"/>
</dbReference>
<evidence type="ECO:0000256" key="3">
    <source>
        <dbReference type="ARBA" id="ARBA00022833"/>
    </source>
</evidence>
<feature type="compositionally biased region" description="Basic and acidic residues" evidence="5">
    <location>
        <begin position="685"/>
        <end position="698"/>
    </location>
</feature>
<dbReference type="PANTHER" id="PTHR23076">
    <property type="entry name" value="METALLOPROTEASE M41 FTSH"/>
    <property type="match status" value="1"/>
</dbReference>
<comment type="cofactor">
    <cofactor evidence="1">
        <name>Zn(2+)</name>
        <dbReference type="ChEBI" id="CHEBI:29105"/>
    </cofactor>
</comment>
<evidence type="ECO:0000256" key="5">
    <source>
        <dbReference type="SAM" id="MobiDB-lite"/>
    </source>
</evidence>
<feature type="compositionally biased region" description="Low complexity" evidence="5">
    <location>
        <begin position="13"/>
        <end position="26"/>
    </location>
</feature>
<dbReference type="EMBL" id="LN714492">
    <property type="protein sequence ID" value="CEL72367.1"/>
    <property type="molecule type" value="Genomic_DNA"/>
</dbReference>
<keyword evidence="4" id="KW-0482">Metalloprotease</keyword>
<keyword evidence="2" id="KW-0479">Metal-binding</keyword>
<keyword evidence="3" id="KW-0862">Zinc</keyword>
<dbReference type="InterPro" id="IPR003959">
    <property type="entry name" value="ATPase_AAA_core"/>
</dbReference>
<dbReference type="GO" id="GO:0046872">
    <property type="term" value="F:metal ion binding"/>
    <property type="evidence" value="ECO:0007669"/>
    <property type="project" value="UniProtKB-KW"/>
</dbReference>
<organism evidence="7">
    <name type="scientific">Toxoplasma gondii (strain ATCC 50861 / VEG)</name>
    <dbReference type="NCBI Taxonomy" id="432359"/>
    <lineage>
        <taxon>Eukaryota</taxon>
        <taxon>Sar</taxon>
        <taxon>Alveolata</taxon>
        <taxon>Apicomplexa</taxon>
        <taxon>Conoidasida</taxon>
        <taxon>Coccidia</taxon>
        <taxon>Eucoccidiorida</taxon>
        <taxon>Eimeriorina</taxon>
        <taxon>Sarcocystidae</taxon>
        <taxon>Toxoplasma</taxon>
    </lineage>
</organism>
<evidence type="ECO:0000256" key="2">
    <source>
        <dbReference type="ARBA" id="ARBA00022723"/>
    </source>
</evidence>
<dbReference type="InterPro" id="IPR003593">
    <property type="entry name" value="AAA+_ATPase"/>
</dbReference>
<feature type="region of interest" description="Disordered" evidence="5">
    <location>
        <begin position="498"/>
        <end position="520"/>
    </location>
</feature>
<feature type="compositionally biased region" description="Basic and acidic residues" evidence="5">
    <location>
        <begin position="459"/>
        <end position="473"/>
    </location>
</feature>
<sequence length="729" mass="76085">MPETAQEPPPSPSSSSPPSSSPSSPSSAPPPSSSPPSSSPSSSSSPESPPPSESSFSWTSLLLAGAYGGSFALGALLVPSLFSAPSSSAASSSPVSLISDASLASLSSSLGGALSSPPVPAPFSHFLRLLSSSSIKTVALIPPSPSLILYSPHAGSSASFSSPSLLSSLLPSAAPPASVSPAGAEGLRAGSLSPFFLTRALPGSENELSRLLMNNQAVELLHVFEENACSHALDASASIRSASSVWTALLDELLEVAIAFAGLAALSALLFLIGRHCNFLPSLPPGAWASEGSREPPAFSRATFADVAGHEEAKRQLRQIIHFLKTPHAFDALGARVPRGVLLEGPSGTGKTLLARAVAGEAGVPFLSFSGGAFVELFVGQGASRVRALFDAARARAPCVVFIDEFDAIAFDRKDCLGGSSQEYLQTVNELLYQLDGMQRPSGGGRSQAGHSGTSAGGADREKSFSSENEETRPPSFFASLKRSLASFFALCLPRSPSGKGAPGATADGSASSDSSSDSSPPLFVVLAATNRVSALDEAVKRPGRFDQVVHIGLPSEEERLEALRLHSAPLVLAASVDFRLLARDSQGLSGADLACLCNEAALRASREGRAAVAQDDFEAALETLARRSSRSKFRTRARRRPAASFQHDAPEPADVFSDLRERESSAMGDKEERATVEEGGDGAGGEREEKECGSRDTEKAVLHLMREWVRVFGERDMRLEDDEDPYEP</sequence>
<feature type="compositionally biased region" description="Basic and acidic residues" evidence="5">
    <location>
        <begin position="658"/>
        <end position="677"/>
    </location>
</feature>
<dbReference type="InterPro" id="IPR027417">
    <property type="entry name" value="P-loop_NTPase"/>
</dbReference>
<feature type="region of interest" description="Disordered" evidence="5">
    <location>
        <begin position="633"/>
        <end position="698"/>
    </location>
</feature>
<dbReference type="Gene3D" id="3.40.50.300">
    <property type="entry name" value="P-loop containing nucleotide triphosphate hydrolases"/>
    <property type="match status" value="1"/>
</dbReference>
<dbReference type="Pfam" id="PF17862">
    <property type="entry name" value="AAA_lid_3"/>
    <property type="match status" value="1"/>
</dbReference>
<keyword evidence="4" id="KW-0378">Hydrolase</keyword>
<gene>
    <name evidence="7" type="ORF">BN1205_105080</name>
</gene>
<protein>
    <submittedName>
        <fullName evidence="7">ATPase, AAA family domain-containing protein</fullName>
    </submittedName>
</protein>
<feature type="region of interest" description="Disordered" evidence="5">
    <location>
        <begin position="437"/>
        <end position="474"/>
    </location>
</feature>
<evidence type="ECO:0000256" key="4">
    <source>
        <dbReference type="ARBA" id="ARBA00023049"/>
    </source>
</evidence>